<sequence length="1065" mass="122122">MLKKLTNILFSTRLTGVLFLVFAAAMITGTFLDANQDTSPTAFTRHWIYNAWWFELIMVLFTVNFIGNVFRYRLYKKKKWATLTLHLAFIFIFIGAGITRYIGYEGWMPIREGETESTFLTRDIYVTAYIDGNLVIDGANQRKVVEKKVDFSERLNNRFKTVADYDGTPVTIEIEKFVKGAEKDIIPNEAGEPYFKMVESSGGEPHNHYFKDGQEQLVHNIVFTLNNPKKGAINIVNNEDGLFIESPFEGEYMTMATRATGKLAKDSLQPLVLRSRYQIGNLSMVFPKPVIKGVFDIVKKSQMLRGDQDGVVMKVSANGETKRVNLLGGQYINGQFEQIHVGGLDVAVKYGAKVMQLPFSIKLNDFEAERFPGTENSFSAFASEVTVIDKNQEDYDYRIFMNNILDHKGYRFFQASFDPDEKGTKLSVNHDQWGTWFTYFGYFLLYFGLLAILFNKNTRFADLKRQLKKVKVKKAKLLGVLLLCFSIQGFSQQHSANEGHDKEKNKPTKAVIDSIIRANITPKTHSDQFGKLVIQDYSGRMMPVNTFASEILRKISKKDVYEEFDANQVLLSMQESPLFWYNVPIIYLAKRKGDSIRNLIGVDKNQKYVSLSNFLEDDGTYKLAPYLEDAYKAQVPNGFQKEFKETDQRINLLFNTVEGRSMKIFPVPNDENNTWISHIEFRDDGYQKKIKDTLYGKFIENSFSYYLSELYKAKSTGNFDTANKLLNGFKKNQQQEGHEVMLSEDKIKAEIVYNKYDIFKKLFSWYLYTGTLLFILLIVQIFRDKSKFIDISVKVLGFAILGLFLLHTAGLIVRWYISGHAPWSDAYESMIYVAWATMFFGLAFGRKSMLTIAATTFVTAMILMVAHWNWMDPAISNLQPVLDSYWLMIHVAVIVASYGPFTLGMILGITVLLLMIFTTEKNKEKMLLNIKELTIINEMSLTVGLVMLTIGNFLGGMWANESWGRYWGWDPKETWALISIMVYAFVIHMRLIPGLRGRFGFNLSSIIAFSSIIFTYFGVNFYLSGLHSYQSGQQIASFQIITITCVLVALLGIFAYSKYVKYYKK</sequence>
<gene>
    <name evidence="9" type="ORF">BXY80_1929</name>
</gene>
<feature type="transmembrane region" description="Helical" evidence="6">
    <location>
        <begin position="795"/>
        <end position="817"/>
    </location>
</feature>
<proteinExistence type="predicted"/>
<dbReference type="RefSeq" id="WP_120201326.1">
    <property type="nucleotide sequence ID" value="NZ_RAQJ01000003.1"/>
</dbReference>
<dbReference type="Pfam" id="PF05140">
    <property type="entry name" value="ResB"/>
    <property type="match status" value="1"/>
</dbReference>
<feature type="domain" description="ResB-like" evidence="8">
    <location>
        <begin position="346"/>
        <end position="423"/>
    </location>
</feature>
<dbReference type="GO" id="GO:0020037">
    <property type="term" value="F:heme binding"/>
    <property type="evidence" value="ECO:0007669"/>
    <property type="project" value="InterPro"/>
</dbReference>
<evidence type="ECO:0000259" key="7">
    <source>
        <dbReference type="Pfam" id="PF01578"/>
    </source>
</evidence>
<feature type="transmembrane region" description="Helical" evidence="6">
    <location>
        <begin position="475"/>
        <end position="491"/>
    </location>
</feature>
<keyword evidence="10" id="KW-1185">Reference proteome</keyword>
<dbReference type="GO" id="GO:0017004">
    <property type="term" value="P:cytochrome complex assembly"/>
    <property type="evidence" value="ECO:0007669"/>
    <property type="project" value="UniProtKB-KW"/>
</dbReference>
<dbReference type="GO" id="GO:0005886">
    <property type="term" value="C:plasma membrane"/>
    <property type="evidence" value="ECO:0007669"/>
    <property type="project" value="TreeGrafter"/>
</dbReference>
<feature type="transmembrane region" description="Helical" evidence="6">
    <location>
        <begin position="974"/>
        <end position="992"/>
    </location>
</feature>
<dbReference type="Pfam" id="PF01578">
    <property type="entry name" value="Cytochrom_C_asm"/>
    <property type="match status" value="1"/>
</dbReference>
<feature type="transmembrane region" description="Helical" evidence="6">
    <location>
        <begin position="52"/>
        <end position="70"/>
    </location>
</feature>
<evidence type="ECO:0000259" key="8">
    <source>
        <dbReference type="Pfam" id="PF05140"/>
    </source>
</evidence>
<feature type="transmembrane region" description="Helical" evidence="6">
    <location>
        <begin position="852"/>
        <end position="870"/>
    </location>
</feature>
<evidence type="ECO:0000256" key="5">
    <source>
        <dbReference type="ARBA" id="ARBA00023136"/>
    </source>
</evidence>
<dbReference type="EMBL" id="RAQJ01000003">
    <property type="protein sequence ID" value="RKE94914.1"/>
    <property type="molecule type" value="Genomic_DNA"/>
</dbReference>
<accession>A0A420DKY2</accession>
<reference evidence="9 10" key="1">
    <citation type="submission" date="2018-09" db="EMBL/GenBank/DDBJ databases">
        <title>Genomic Encyclopedia of Archaeal and Bacterial Type Strains, Phase II (KMG-II): from individual species to whole genera.</title>
        <authorList>
            <person name="Goeker M."/>
        </authorList>
    </citation>
    <scope>NUCLEOTIDE SEQUENCE [LARGE SCALE GENOMIC DNA]</scope>
    <source>
        <strain evidence="9 10">DSM 26283</strain>
    </source>
</reference>
<feature type="transmembrane region" description="Helical" evidence="6">
    <location>
        <begin position="12"/>
        <end position="32"/>
    </location>
</feature>
<feature type="transmembrane region" description="Helical" evidence="6">
    <location>
        <begin position="433"/>
        <end position="454"/>
    </location>
</feature>
<comment type="subcellular location">
    <subcellularLocation>
        <location evidence="1">Membrane</location>
        <topology evidence="1">Multi-pass membrane protein</topology>
    </subcellularLocation>
</comment>
<evidence type="ECO:0000256" key="6">
    <source>
        <dbReference type="SAM" id="Phobius"/>
    </source>
</evidence>
<keyword evidence="5 6" id="KW-0472">Membrane</keyword>
<keyword evidence="3" id="KW-0201">Cytochrome c-type biogenesis</keyword>
<evidence type="ECO:0000313" key="10">
    <source>
        <dbReference type="Proteomes" id="UP000284892"/>
    </source>
</evidence>
<dbReference type="InterPro" id="IPR045062">
    <property type="entry name" value="Cyt_c_biogenesis_CcsA/CcmC"/>
</dbReference>
<feature type="transmembrane region" description="Helical" evidence="6">
    <location>
        <begin position="885"/>
        <end position="918"/>
    </location>
</feature>
<evidence type="ECO:0000256" key="4">
    <source>
        <dbReference type="ARBA" id="ARBA00022989"/>
    </source>
</evidence>
<dbReference type="PANTHER" id="PTHR30071">
    <property type="entry name" value="HEME EXPORTER PROTEIN C"/>
    <property type="match status" value="1"/>
</dbReference>
<dbReference type="InterPro" id="IPR007816">
    <property type="entry name" value="ResB-like_domain"/>
</dbReference>
<dbReference type="PANTHER" id="PTHR30071:SF1">
    <property type="entry name" value="CYTOCHROME B_B6 PROTEIN-RELATED"/>
    <property type="match status" value="1"/>
</dbReference>
<comment type="caution">
    <text evidence="9">The sequence shown here is derived from an EMBL/GenBank/DDBJ whole genome shotgun (WGS) entry which is preliminary data.</text>
</comment>
<feature type="transmembrane region" description="Helical" evidence="6">
    <location>
        <begin position="765"/>
        <end position="783"/>
    </location>
</feature>
<dbReference type="InterPro" id="IPR002541">
    <property type="entry name" value="Cyt_c_assembly"/>
</dbReference>
<feature type="transmembrane region" description="Helical" evidence="6">
    <location>
        <begin position="999"/>
        <end position="1023"/>
    </location>
</feature>
<feature type="domain" description="Cytochrome c assembly protein" evidence="7">
    <location>
        <begin position="823"/>
        <end position="1027"/>
    </location>
</feature>
<organism evidence="9 10">
    <name type="scientific">Ichthyenterobacterium magnum</name>
    <dbReference type="NCBI Taxonomy" id="1230530"/>
    <lineage>
        <taxon>Bacteria</taxon>
        <taxon>Pseudomonadati</taxon>
        <taxon>Bacteroidota</taxon>
        <taxon>Flavobacteriia</taxon>
        <taxon>Flavobacteriales</taxon>
        <taxon>Flavobacteriaceae</taxon>
        <taxon>Ichthyenterobacterium</taxon>
    </lineage>
</organism>
<dbReference type="Proteomes" id="UP000284892">
    <property type="component" value="Unassembled WGS sequence"/>
</dbReference>
<feature type="transmembrane region" description="Helical" evidence="6">
    <location>
        <begin position="939"/>
        <end position="959"/>
    </location>
</feature>
<evidence type="ECO:0000256" key="1">
    <source>
        <dbReference type="ARBA" id="ARBA00004141"/>
    </source>
</evidence>
<dbReference type="AlphaFoldDB" id="A0A420DKY2"/>
<evidence type="ECO:0000256" key="3">
    <source>
        <dbReference type="ARBA" id="ARBA00022748"/>
    </source>
</evidence>
<feature type="transmembrane region" description="Helical" evidence="6">
    <location>
        <begin position="82"/>
        <end position="102"/>
    </location>
</feature>
<feature type="transmembrane region" description="Helical" evidence="6">
    <location>
        <begin position="829"/>
        <end position="845"/>
    </location>
</feature>
<evidence type="ECO:0000313" key="9">
    <source>
        <dbReference type="EMBL" id="RKE94914.1"/>
    </source>
</evidence>
<name>A0A420DKY2_9FLAO</name>
<keyword evidence="4 6" id="KW-1133">Transmembrane helix</keyword>
<dbReference type="OrthoDB" id="9814290at2"/>
<protein>
    <submittedName>
        <fullName evidence="9">Cytochrome c-type biogenesis protein CcsB</fullName>
    </submittedName>
</protein>
<keyword evidence="2 6" id="KW-0812">Transmembrane</keyword>
<evidence type="ECO:0000256" key="2">
    <source>
        <dbReference type="ARBA" id="ARBA00022692"/>
    </source>
</evidence>
<feature type="transmembrane region" description="Helical" evidence="6">
    <location>
        <begin position="1035"/>
        <end position="1056"/>
    </location>
</feature>